<comment type="subcellular location">
    <subcellularLocation>
        <location evidence="1">Secreted</location>
    </subcellularLocation>
</comment>
<dbReference type="GO" id="GO:0005615">
    <property type="term" value="C:extracellular space"/>
    <property type="evidence" value="ECO:0007669"/>
    <property type="project" value="TreeGrafter"/>
</dbReference>
<dbReference type="PRINTS" id="PR00821">
    <property type="entry name" value="TAGLIPASE"/>
</dbReference>
<keyword evidence="3" id="KW-0964">Secreted</keyword>
<feature type="signal peptide" evidence="5">
    <location>
        <begin position="1"/>
        <end position="21"/>
    </location>
</feature>
<evidence type="ECO:0000313" key="7">
    <source>
        <dbReference type="EMBL" id="QKY88616.1"/>
    </source>
</evidence>
<dbReference type="InterPro" id="IPR013818">
    <property type="entry name" value="Lipase"/>
</dbReference>
<evidence type="ECO:0000256" key="5">
    <source>
        <dbReference type="SAM" id="SignalP"/>
    </source>
</evidence>
<protein>
    <submittedName>
        <fullName evidence="7">Hepatic triacyl glycerol lipase</fullName>
    </submittedName>
</protein>
<dbReference type="GO" id="GO:0016298">
    <property type="term" value="F:lipase activity"/>
    <property type="evidence" value="ECO:0007669"/>
    <property type="project" value="InterPro"/>
</dbReference>
<dbReference type="SUPFAM" id="SSF53474">
    <property type="entry name" value="alpha/beta-Hydrolases"/>
    <property type="match status" value="1"/>
</dbReference>
<dbReference type="InterPro" id="IPR029058">
    <property type="entry name" value="AB_hydrolase_fold"/>
</dbReference>
<dbReference type="PANTHER" id="PTHR11610">
    <property type="entry name" value="LIPASE"/>
    <property type="match status" value="1"/>
</dbReference>
<proteinExistence type="evidence at transcript level"/>
<organism evidence="7">
    <name type="scientific">Tetracapsuloides bryosalmonae</name>
    <dbReference type="NCBI Taxonomy" id="271932"/>
    <lineage>
        <taxon>Eukaryota</taxon>
        <taxon>Metazoa</taxon>
        <taxon>Cnidaria</taxon>
        <taxon>Myxozoa</taxon>
        <taxon>Malacosporea</taxon>
        <taxon>Malacovalvulida</taxon>
        <taxon>Saccosporidae</taxon>
        <taxon>Tetracapsuloides</taxon>
    </lineage>
</organism>
<dbReference type="GO" id="GO:0016042">
    <property type="term" value="P:lipid catabolic process"/>
    <property type="evidence" value="ECO:0007669"/>
    <property type="project" value="TreeGrafter"/>
</dbReference>
<evidence type="ECO:0000256" key="4">
    <source>
        <dbReference type="RuleBase" id="RU004262"/>
    </source>
</evidence>
<reference evidence="7" key="1">
    <citation type="submission" date="2019-06" db="EMBL/GenBank/DDBJ databases">
        <title>De novo transcriptome assembly of the myxozoan parasite Tetracapsuloides bryosalmonae: A two-host sequencing approach to uncover specific expression profiles.</title>
        <authorList>
            <person name="Faber M."/>
            <person name="Yoon S."/>
            <person name="Shaw S."/>
            <person name="de Paiva Alves E."/>
            <person name="Okamura B."/>
            <person name="Hartikainen H."/>
            <person name="Secombes C.J."/>
            <person name="Holland J.W."/>
        </authorList>
    </citation>
    <scope>NUCLEOTIDE SEQUENCE</scope>
    <source>
        <tissue evidence="7">Spore sac</tissue>
    </source>
</reference>
<feature type="chain" id="PRO_5032874852" evidence="5">
    <location>
        <begin position="22"/>
        <end position="569"/>
    </location>
</feature>
<name>A0A859IR65_9CNID</name>
<dbReference type="EMBL" id="MN056832">
    <property type="protein sequence ID" value="QKY88616.1"/>
    <property type="molecule type" value="mRNA"/>
</dbReference>
<evidence type="ECO:0000256" key="3">
    <source>
        <dbReference type="ARBA" id="ARBA00022525"/>
    </source>
</evidence>
<comment type="similarity">
    <text evidence="2 4">Belongs to the AB hydrolase superfamily. Lipase family.</text>
</comment>
<dbReference type="AlphaFoldDB" id="A0A859IR65"/>
<dbReference type="InterPro" id="IPR000734">
    <property type="entry name" value="TAG_lipase"/>
</dbReference>
<evidence type="ECO:0000256" key="2">
    <source>
        <dbReference type="ARBA" id="ARBA00010701"/>
    </source>
</evidence>
<feature type="domain" description="Lipase" evidence="6">
    <location>
        <begin position="377"/>
        <end position="430"/>
    </location>
</feature>
<dbReference type="Gene3D" id="3.40.50.1820">
    <property type="entry name" value="alpha/beta hydrolase"/>
    <property type="match status" value="1"/>
</dbReference>
<keyword evidence="5" id="KW-0732">Signal</keyword>
<evidence type="ECO:0000259" key="6">
    <source>
        <dbReference type="Pfam" id="PF00151"/>
    </source>
</evidence>
<sequence>MSTYCGIIFFIISITIINCESSGNLLLSTNLIQNVFDYTESIKNSILMSITNYFDSKLIYIKDFIAFILSGPKRSFSRLNSKISDPHLTAAKKNAFGKIKNSIKNAKMSKISKPHEWTDDLRHEFDNINSFYKLSKYHIFFDNLKKKIYKLIEMIPSDEENYKINIYIYNKNNRYNPIFIDPYNPVSVKFELAFVYIVFHDYLEKFRKSIYLKKLKNALLDRYPNCFVLLVDWSDVGYNPIYYRVALKSFIVAKKVTRYLQLLCYDFSITGSRMYYLGVGMGAHIAAYVQRGLSNSVHCYPYYSLALNPPLDYFLEKGETLGPMLSTVSVAVFTDINNEWFPKKIPIFSFAKEHYYVNNHFIQPNCPNLGGKLLYDIARCSHYRSVELFTETVEDENRNMYGIRCSSYSDFVNGLCYRCVLVNCGLFGIRKLMSQWGSFYTVTSETPPYDAYPVLVNIKFSNGFMLPFMQIFTTLQFEDSTVEIKTLSEYFIGPNDYNQLGPASGFFKNIKSVSFRTKYPGYIAVIIERFSIIFQVSIFSFTKCVQHLWFGHEKTFQFSKYHTSRYISY</sequence>
<dbReference type="Pfam" id="PF00151">
    <property type="entry name" value="Lipase"/>
    <property type="match status" value="1"/>
</dbReference>
<evidence type="ECO:0000256" key="1">
    <source>
        <dbReference type="ARBA" id="ARBA00004613"/>
    </source>
</evidence>
<accession>A0A859IR65</accession>